<comment type="caution">
    <text evidence="1">The sequence shown here is derived from an EMBL/GenBank/DDBJ whole genome shotgun (WGS) entry which is preliminary data.</text>
</comment>
<evidence type="ECO:0000313" key="1">
    <source>
        <dbReference type="EMBL" id="KAL0942897.1"/>
    </source>
</evidence>
<reference evidence="1 2" key="1">
    <citation type="journal article" date="2020" name="Phytopathology">
        <title>Genome Sequence Resources of Colletotrichum truncatum, C. plurivorum, C. musicola, and C. sojae: Four Species Pathogenic to Soybean (Glycine max).</title>
        <authorList>
            <person name="Rogerio F."/>
            <person name="Boufleur T.R."/>
            <person name="Ciampi-Guillardi M."/>
            <person name="Sukno S.A."/>
            <person name="Thon M.R."/>
            <person name="Massola Junior N.S."/>
            <person name="Baroncelli R."/>
        </authorList>
    </citation>
    <scope>NUCLEOTIDE SEQUENCE [LARGE SCALE GENOMIC DNA]</scope>
    <source>
        <strain evidence="1 2">CMES1059</strain>
    </source>
</reference>
<dbReference type="Proteomes" id="UP000805649">
    <property type="component" value="Unassembled WGS sequence"/>
</dbReference>
<sequence>MVSASEVTKGALPVKAFEGKITCIRTNENYHVNNTRRETLVEVSPGWYMENFLPPELAAVFGGLPYTPDAEGYMTFSSPRWGGNEEVPLIGIEADYGDLVHGVFLAPEKYKGKRVQGMSQSRAIDRFGEDFEVGMLLIPFS</sequence>
<organism evidence="1 2">
    <name type="scientific">Colletotrichum truncatum</name>
    <name type="common">Anthracnose fungus</name>
    <name type="synonym">Colletotrichum capsici</name>
    <dbReference type="NCBI Taxonomy" id="5467"/>
    <lineage>
        <taxon>Eukaryota</taxon>
        <taxon>Fungi</taxon>
        <taxon>Dikarya</taxon>
        <taxon>Ascomycota</taxon>
        <taxon>Pezizomycotina</taxon>
        <taxon>Sordariomycetes</taxon>
        <taxon>Hypocreomycetidae</taxon>
        <taxon>Glomerellales</taxon>
        <taxon>Glomerellaceae</taxon>
        <taxon>Colletotrichum</taxon>
        <taxon>Colletotrichum truncatum species complex</taxon>
    </lineage>
</organism>
<name>A0ACC3ZFK7_COLTU</name>
<proteinExistence type="predicted"/>
<dbReference type="EMBL" id="VUJX02000001">
    <property type="protein sequence ID" value="KAL0942897.1"/>
    <property type="molecule type" value="Genomic_DNA"/>
</dbReference>
<accession>A0ACC3ZFK7</accession>
<keyword evidence="2" id="KW-1185">Reference proteome</keyword>
<evidence type="ECO:0000313" key="2">
    <source>
        <dbReference type="Proteomes" id="UP000805649"/>
    </source>
</evidence>
<protein>
    <submittedName>
        <fullName evidence="1">NmrA family protein</fullName>
    </submittedName>
</protein>
<gene>
    <name evidence="1" type="ORF">CTRU02_200783</name>
</gene>